<dbReference type="Pfam" id="PF05656">
    <property type="entry name" value="DUF805"/>
    <property type="match status" value="1"/>
</dbReference>
<keyword evidence="3" id="KW-1185">Reference proteome</keyword>
<name>A0ABQ6KEB1_9MICO</name>
<dbReference type="EMBL" id="BSVB01000001">
    <property type="protein sequence ID" value="GMA96940.1"/>
    <property type="molecule type" value="Genomic_DNA"/>
</dbReference>
<sequence length="129" mass="13604">MMTFPTAITTVFRKYADFSGRAARPEFWWFALFGALVSAALNSLNVLTPEGTVYLGSSLSGLWGLATLLPMLAVTVRRLRDAGFGWGHIFWVLLPVAGVVVLVVLLAQRSTAAAAPTGVPRAPTAAAAG</sequence>
<keyword evidence="1" id="KW-0812">Transmembrane</keyword>
<gene>
    <name evidence="2" type="ORF">GCM10025881_37640</name>
</gene>
<dbReference type="InterPro" id="IPR008523">
    <property type="entry name" value="DUF805"/>
</dbReference>
<keyword evidence="1" id="KW-1133">Transmembrane helix</keyword>
<evidence type="ECO:0000313" key="3">
    <source>
        <dbReference type="Proteomes" id="UP001157034"/>
    </source>
</evidence>
<evidence type="ECO:0000256" key="1">
    <source>
        <dbReference type="SAM" id="Phobius"/>
    </source>
</evidence>
<dbReference type="RefSeq" id="WP_284255419.1">
    <property type="nucleotide sequence ID" value="NZ_BAAAQO010000004.1"/>
</dbReference>
<keyword evidence="1" id="KW-0472">Membrane</keyword>
<dbReference type="PANTHER" id="PTHR34980">
    <property type="entry name" value="INNER MEMBRANE PROTEIN-RELATED-RELATED"/>
    <property type="match status" value="1"/>
</dbReference>
<dbReference type="PANTHER" id="PTHR34980:SF2">
    <property type="entry name" value="INNER MEMBRANE PROTEIN YHAH-RELATED"/>
    <property type="match status" value="1"/>
</dbReference>
<comment type="caution">
    <text evidence="2">The sequence shown here is derived from an EMBL/GenBank/DDBJ whole genome shotgun (WGS) entry which is preliminary data.</text>
</comment>
<organism evidence="2 3">
    <name type="scientific">Pseudolysinimonas kribbensis</name>
    <dbReference type="NCBI Taxonomy" id="433641"/>
    <lineage>
        <taxon>Bacteria</taxon>
        <taxon>Bacillati</taxon>
        <taxon>Actinomycetota</taxon>
        <taxon>Actinomycetes</taxon>
        <taxon>Micrococcales</taxon>
        <taxon>Microbacteriaceae</taxon>
        <taxon>Pseudolysinimonas</taxon>
    </lineage>
</organism>
<reference evidence="3" key="1">
    <citation type="journal article" date="2019" name="Int. J. Syst. Evol. Microbiol.">
        <title>The Global Catalogue of Microorganisms (GCM) 10K type strain sequencing project: providing services to taxonomists for standard genome sequencing and annotation.</title>
        <authorList>
            <consortium name="The Broad Institute Genomics Platform"/>
            <consortium name="The Broad Institute Genome Sequencing Center for Infectious Disease"/>
            <person name="Wu L."/>
            <person name="Ma J."/>
        </authorList>
    </citation>
    <scope>NUCLEOTIDE SEQUENCE [LARGE SCALE GENOMIC DNA]</scope>
    <source>
        <strain evidence="3">NBRC 108894</strain>
    </source>
</reference>
<feature type="transmembrane region" description="Helical" evidence="1">
    <location>
        <begin position="88"/>
        <end position="107"/>
    </location>
</feature>
<proteinExistence type="predicted"/>
<feature type="transmembrane region" description="Helical" evidence="1">
    <location>
        <begin position="27"/>
        <end position="47"/>
    </location>
</feature>
<dbReference type="Proteomes" id="UP001157034">
    <property type="component" value="Unassembled WGS sequence"/>
</dbReference>
<protein>
    <recommendedName>
        <fullName evidence="4">DUF805 domain-containing protein</fullName>
    </recommendedName>
</protein>
<feature type="transmembrane region" description="Helical" evidence="1">
    <location>
        <begin position="53"/>
        <end position="76"/>
    </location>
</feature>
<accession>A0ABQ6KEB1</accession>
<evidence type="ECO:0008006" key="4">
    <source>
        <dbReference type="Google" id="ProtNLM"/>
    </source>
</evidence>
<evidence type="ECO:0000313" key="2">
    <source>
        <dbReference type="EMBL" id="GMA96940.1"/>
    </source>
</evidence>